<evidence type="ECO:0000313" key="2">
    <source>
        <dbReference type="EMBL" id="KGA21605.1"/>
    </source>
</evidence>
<dbReference type="Gene3D" id="3.90.110.10">
    <property type="entry name" value="Lactate dehydrogenase/glycoside hydrolase, family 4, C-terminal"/>
    <property type="match status" value="1"/>
</dbReference>
<dbReference type="AlphaFoldDB" id="A0A094QBH5"/>
<feature type="domain" description="Lactate/malate dehydrogenase C-terminal" evidence="1">
    <location>
        <begin position="41"/>
        <end position="116"/>
    </location>
</feature>
<reference evidence="2" key="1">
    <citation type="submission" date="2014-06" db="EMBL/GenBank/DDBJ databases">
        <title>Key roles for freshwater Actinobacteria revealed by deep metagenomic sequencing.</title>
        <authorList>
            <person name="Ghai R."/>
            <person name="Mizuno C.M."/>
            <person name="Picazo A."/>
            <person name="Camacho A."/>
            <person name="Rodriguez-Valera F."/>
        </authorList>
    </citation>
    <scope>NUCLEOTIDE SEQUENCE</scope>
</reference>
<dbReference type="InterPro" id="IPR022383">
    <property type="entry name" value="Lactate/malate_DH_C"/>
</dbReference>
<sequence length="127" mass="13569">QVFSTVTLDGKPVELTPQQRAHALDYAQNWYVRHVALDSGRTSTWSSGIGGALMVDAIARPTDEPFPASVILQGEYGVTGISSSSPVILGAQGLVKVIEIPLTSDESTQFVEAADKIDELTRVIEGK</sequence>
<accession>A0A094QBH5</accession>
<dbReference type="SUPFAM" id="SSF56327">
    <property type="entry name" value="LDH C-terminal domain-like"/>
    <property type="match status" value="1"/>
</dbReference>
<proteinExistence type="predicted"/>
<feature type="non-terminal residue" evidence="2">
    <location>
        <position position="1"/>
    </location>
</feature>
<name>A0A094QBH5_9ZZZZ</name>
<gene>
    <name evidence="2" type="ORF">GM51_0925</name>
</gene>
<comment type="caution">
    <text evidence="2">The sequence shown here is derived from an EMBL/GenBank/DDBJ whole genome shotgun (WGS) entry which is preliminary data.</text>
</comment>
<dbReference type="InterPro" id="IPR015955">
    <property type="entry name" value="Lactate_DH/Glyco_Ohase_4_C"/>
</dbReference>
<dbReference type="EMBL" id="JNSL01000003">
    <property type="protein sequence ID" value="KGA21605.1"/>
    <property type="molecule type" value="Genomic_DNA"/>
</dbReference>
<protein>
    <recommendedName>
        <fullName evidence="1">Lactate/malate dehydrogenase C-terminal domain-containing protein</fullName>
    </recommendedName>
</protein>
<evidence type="ECO:0000259" key="1">
    <source>
        <dbReference type="Pfam" id="PF02866"/>
    </source>
</evidence>
<dbReference type="GO" id="GO:0016616">
    <property type="term" value="F:oxidoreductase activity, acting on the CH-OH group of donors, NAD or NADP as acceptor"/>
    <property type="evidence" value="ECO:0007669"/>
    <property type="project" value="InterPro"/>
</dbReference>
<organism evidence="2">
    <name type="scientific">freshwater metagenome</name>
    <dbReference type="NCBI Taxonomy" id="449393"/>
    <lineage>
        <taxon>unclassified sequences</taxon>
        <taxon>metagenomes</taxon>
        <taxon>ecological metagenomes</taxon>
    </lineage>
</organism>
<dbReference type="Pfam" id="PF02866">
    <property type="entry name" value="Ldh_1_C"/>
    <property type="match status" value="1"/>
</dbReference>